<feature type="region of interest" description="Disordered" evidence="1">
    <location>
        <begin position="1"/>
        <end position="26"/>
    </location>
</feature>
<keyword evidence="3" id="KW-1185">Reference proteome</keyword>
<evidence type="ECO:0000313" key="3">
    <source>
        <dbReference type="Proteomes" id="UP000290289"/>
    </source>
</evidence>
<dbReference type="GO" id="GO:0006355">
    <property type="term" value="P:regulation of DNA-templated transcription"/>
    <property type="evidence" value="ECO:0007669"/>
    <property type="project" value="TreeGrafter"/>
</dbReference>
<evidence type="ECO:0000256" key="1">
    <source>
        <dbReference type="SAM" id="MobiDB-lite"/>
    </source>
</evidence>
<organism evidence="2 3">
    <name type="scientific">Malus domestica</name>
    <name type="common">Apple</name>
    <name type="synonym">Pyrus malus</name>
    <dbReference type="NCBI Taxonomy" id="3750"/>
    <lineage>
        <taxon>Eukaryota</taxon>
        <taxon>Viridiplantae</taxon>
        <taxon>Streptophyta</taxon>
        <taxon>Embryophyta</taxon>
        <taxon>Tracheophyta</taxon>
        <taxon>Spermatophyta</taxon>
        <taxon>Magnoliopsida</taxon>
        <taxon>eudicotyledons</taxon>
        <taxon>Gunneridae</taxon>
        <taxon>Pentapetalae</taxon>
        <taxon>rosids</taxon>
        <taxon>fabids</taxon>
        <taxon>Rosales</taxon>
        <taxon>Rosaceae</taxon>
        <taxon>Amygdaloideae</taxon>
        <taxon>Maleae</taxon>
        <taxon>Malus</taxon>
    </lineage>
</organism>
<protein>
    <recommendedName>
        <fullName evidence="4">B box-type domain-containing protein</fullName>
    </recommendedName>
</protein>
<feature type="compositionally biased region" description="Basic and acidic residues" evidence="1">
    <location>
        <begin position="11"/>
        <end position="26"/>
    </location>
</feature>
<feature type="compositionally biased region" description="Low complexity" evidence="1">
    <location>
        <begin position="1"/>
        <end position="10"/>
    </location>
</feature>
<comment type="caution">
    <text evidence="2">The sequence shown here is derived from an EMBL/GenBank/DDBJ whole genome shotgun (WGS) entry which is preliminary data.</text>
</comment>
<dbReference type="InterPro" id="IPR051979">
    <property type="entry name" value="B-box_zinc_finger"/>
</dbReference>
<evidence type="ECO:0008006" key="4">
    <source>
        <dbReference type="Google" id="ProtNLM"/>
    </source>
</evidence>
<accession>A0A498K988</accession>
<reference evidence="2 3" key="1">
    <citation type="submission" date="2018-10" db="EMBL/GenBank/DDBJ databases">
        <title>A high-quality apple genome assembly.</title>
        <authorList>
            <person name="Hu J."/>
        </authorList>
    </citation>
    <scope>NUCLEOTIDE SEQUENCE [LARGE SCALE GENOMIC DNA]</scope>
    <source>
        <strain evidence="3">cv. HFTH1</strain>
        <tissue evidence="2">Young leaf</tissue>
    </source>
</reference>
<dbReference type="GO" id="GO:0005634">
    <property type="term" value="C:nucleus"/>
    <property type="evidence" value="ECO:0007669"/>
    <property type="project" value="TreeGrafter"/>
</dbReference>
<evidence type="ECO:0000313" key="2">
    <source>
        <dbReference type="EMBL" id="RXI02884.1"/>
    </source>
</evidence>
<dbReference type="PANTHER" id="PTHR31832">
    <property type="entry name" value="B-BOX ZINC FINGER PROTEIN 22"/>
    <property type="match status" value="1"/>
</dbReference>
<sequence length="197" mass="21792">MRRRGSSLLSVRREGSQSEQAREQAPRLRAQCYHGTDDDLQEAVGYFFCLEDRALLCRKCDVAVHTANSFVLARRRFLLTGMKSDFGDGDGVVVGVGASYSTVKSRYGSVSRYETQNPLPVECTVTLPGVAGGMSFTGGSAARTIPQCYMDEFLGLSNLDQNFGYVDNGSSKVCAHYSHAINSIHLRLFCRINFKYM</sequence>
<dbReference type="AlphaFoldDB" id="A0A498K988"/>
<dbReference type="STRING" id="3750.A0A498K988"/>
<gene>
    <name evidence="2" type="ORF">DVH24_002962</name>
</gene>
<proteinExistence type="predicted"/>
<dbReference type="GO" id="GO:0009640">
    <property type="term" value="P:photomorphogenesis"/>
    <property type="evidence" value="ECO:0007669"/>
    <property type="project" value="TreeGrafter"/>
</dbReference>
<dbReference type="PANTHER" id="PTHR31832:SF68">
    <property type="entry name" value="B-BOX ZINC FINGER PROTEIN 22"/>
    <property type="match status" value="1"/>
</dbReference>
<dbReference type="EMBL" id="RDQH01000329">
    <property type="protein sequence ID" value="RXI02884.1"/>
    <property type="molecule type" value="Genomic_DNA"/>
</dbReference>
<dbReference type="Proteomes" id="UP000290289">
    <property type="component" value="Chromosome 3"/>
</dbReference>
<name>A0A498K988_MALDO</name>